<comment type="similarity">
    <text evidence="1">Belongs to the inositol monophosphatase superfamily.</text>
</comment>
<dbReference type="PRINTS" id="PR00377">
    <property type="entry name" value="IMPHPHTASES"/>
</dbReference>
<dbReference type="Pfam" id="PF00459">
    <property type="entry name" value="Inositol_P"/>
    <property type="match status" value="1"/>
</dbReference>
<feature type="binding site" evidence="2">
    <location>
        <position position="92"/>
    </location>
    <ligand>
        <name>Mg(2+)</name>
        <dbReference type="ChEBI" id="CHEBI:18420"/>
        <label>1</label>
        <note>catalytic</note>
    </ligand>
</feature>
<evidence type="ECO:0000313" key="3">
    <source>
        <dbReference type="EMBL" id="OYR18032.1"/>
    </source>
</evidence>
<dbReference type="PANTHER" id="PTHR20854">
    <property type="entry name" value="INOSITOL MONOPHOSPHATASE"/>
    <property type="match status" value="1"/>
</dbReference>
<dbReference type="EMBL" id="NNRK01000017">
    <property type="protein sequence ID" value="OYR18032.1"/>
    <property type="molecule type" value="Genomic_DNA"/>
</dbReference>
<dbReference type="RefSeq" id="WP_094573947.1">
    <property type="nucleotide sequence ID" value="NZ_JBHEEL010000002.1"/>
</dbReference>
<dbReference type="SUPFAM" id="SSF56655">
    <property type="entry name" value="Carbohydrate phosphatase"/>
    <property type="match status" value="1"/>
</dbReference>
<dbReference type="GO" id="GO:0006020">
    <property type="term" value="P:inositol metabolic process"/>
    <property type="evidence" value="ECO:0007669"/>
    <property type="project" value="TreeGrafter"/>
</dbReference>
<name>A0A256FT29_9HYPH</name>
<sequence>MSTSELDHYVGFAAALADMARETLANELNCNENAVSEIEVKPDRSLVTKYDRAIEHRLRVEIRKQYPHHGIIGEEEGSIDAQASHVWVLDPIDGTAPFIVGIPVWGTLIALAIDGVPKVGVIDNPVLDTRWIGAAGQATRLNGQIVKCRPCESLATGLMTNSNQDYMSADQLPVLNALRRRTANRVYGGACLNYGRLAEGRTDLAVDAGQQIYDFAPYRPIIEGAGGKITDWHGEPLTLASNGTILAAGDARCHAQALEVVHSGLAEATPTA</sequence>
<dbReference type="OrthoDB" id="9785695at2"/>
<dbReference type="Proteomes" id="UP000216345">
    <property type="component" value="Unassembled WGS sequence"/>
</dbReference>
<dbReference type="Gene3D" id="3.40.190.80">
    <property type="match status" value="1"/>
</dbReference>
<reference evidence="3 4" key="1">
    <citation type="submission" date="2017-07" db="EMBL/GenBank/DDBJ databases">
        <title>Phylogenetic study on the rhizospheric bacterium Ochrobactrum sp. A44.</title>
        <authorList>
            <person name="Krzyzanowska D.M."/>
            <person name="Ossowicki A."/>
            <person name="Rajewska M."/>
            <person name="Maciag T."/>
            <person name="Kaczynski Z."/>
            <person name="Czerwicka M."/>
            <person name="Jafra S."/>
        </authorList>
    </citation>
    <scope>NUCLEOTIDE SEQUENCE [LARGE SCALE GENOMIC DNA]</scope>
    <source>
        <strain evidence="3 4">PR17</strain>
    </source>
</reference>
<feature type="binding site" evidence="2">
    <location>
        <position position="90"/>
    </location>
    <ligand>
        <name>Mg(2+)</name>
        <dbReference type="ChEBI" id="CHEBI:18420"/>
        <label>2</label>
    </ligand>
</feature>
<feature type="binding site" evidence="2">
    <location>
        <position position="214"/>
    </location>
    <ligand>
        <name>Mg(2+)</name>
        <dbReference type="ChEBI" id="CHEBI:18420"/>
        <label>1</label>
        <note>catalytic</note>
    </ligand>
</feature>
<dbReference type="GO" id="GO:0008934">
    <property type="term" value="F:inositol monophosphate 1-phosphatase activity"/>
    <property type="evidence" value="ECO:0007669"/>
    <property type="project" value="TreeGrafter"/>
</dbReference>
<keyword evidence="2" id="KW-0479">Metal-binding</keyword>
<keyword evidence="2" id="KW-0460">Magnesium</keyword>
<dbReference type="PANTHER" id="PTHR20854:SF4">
    <property type="entry name" value="INOSITOL-1-MONOPHOSPHATASE-RELATED"/>
    <property type="match status" value="1"/>
</dbReference>
<proteinExistence type="inferred from homology"/>
<gene>
    <name evidence="3" type="ORF">CEV32_3543</name>
</gene>
<accession>A0A256FT29</accession>
<evidence type="ECO:0000256" key="2">
    <source>
        <dbReference type="PIRSR" id="PIRSR600760-2"/>
    </source>
</evidence>
<comment type="cofactor">
    <cofactor evidence="2">
        <name>Mg(2+)</name>
        <dbReference type="ChEBI" id="CHEBI:18420"/>
    </cofactor>
</comment>
<feature type="binding site" evidence="2">
    <location>
        <position position="74"/>
    </location>
    <ligand>
        <name>Mg(2+)</name>
        <dbReference type="ChEBI" id="CHEBI:18420"/>
        <label>1</label>
        <note>catalytic</note>
    </ligand>
</feature>
<comment type="caution">
    <text evidence="3">The sequence shown here is derived from an EMBL/GenBank/DDBJ whole genome shotgun (WGS) entry which is preliminary data.</text>
</comment>
<dbReference type="InterPro" id="IPR000760">
    <property type="entry name" value="Inositol_monophosphatase-like"/>
</dbReference>
<organism evidence="3 4">
    <name type="scientific">Brucella rhizosphaerae</name>
    <dbReference type="NCBI Taxonomy" id="571254"/>
    <lineage>
        <taxon>Bacteria</taxon>
        <taxon>Pseudomonadati</taxon>
        <taxon>Pseudomonadota</taxon>
        <taxon>Alphaproteobacteria</taxon>
        <taxon>Hyphomicrobiales</taxon>
        <taxon>Brucellaceae</taxon>
        <taxon>Brucella/Ochrobactrum group</taxon>
        <taxon>Brucella</taxon>
    </lineage>
</organism>
<evidence type="ECO:0000313" key="4">
    <source>
        <dbReference type="Proteomes" id="UP000216345"/>
    </source>
</evidence>
<keyword evidence="4" id="KW-1185">Reference proteome</keyword>
<feature type="binding site" evidence="2">
    <location>
        <position position="93"/>
    </location>
    <ligand>
        <name>Mg(2+)</name>
        <dbReference type="ChEBI" id="CHEBI:18420"/>
        <label>2</label>
    </ligand>
</feature>
<dbReference type="AlphaFoldDB" id="A0A256FT29"/>
<dbReference type="GO" id="GO:0046872">
    <property type="term" value="F:metal ion binding"/>
    <property type="evidence" value="ECO:0007669"/>
    <property type="project" value="UniProtKB-KW"/>
</dbReference>
<dbReference type="Gene3D" id="3.30.540.10">
    <property type="entry name" value="Fructose-1,6-Bisphosphatase, subunit A, domain 1"/>
    <property type="match status" value="1"/>
</dbReference>
<protein>
    <submittedName>
        <fullName evidence="3">Inositol monophosphatase family protein</fullName>
    </submittedName>
</protein>
<evidence type="ECO:0000256" key="1">
    <source>
        <dbReference type="ARBA" id="ARBA00009759"/>
    </source>
</evidence>
<dbReference type="GO" id="GO:0007165">
    <property type="term" value="P:signal transduction"/>
    <property type="evidence" value="ECO:0007669"/>
    <property type="project" value="TreeGrafter"/>
</dbReference>